<dbReference type="Pfam" id="PF01084">
    <property type="entry name" value="Ribosomal_S18"/>
    <property type="match status" value="1"/>
</dbReference>
<evidence type="ECO:0000256" key="2">
    <source>
        <dbReference type="ARBA" id="ARBA00022980"/>
    </source>
</evidence>
<evidence type="ECO:0000256" key="1">
    <source>
        <dbReference type="ARBA" id="ARBA00005589"/>
    </source>
</evidence>
<comment type="subunit">
    <text evidence="4">Part of the 30S ribosomal subunit. Forms a tight heterodimer with protein bS6.</text>
</comment>
<dbReference type="Gene3D" id="4.10.640.10">
    <property type="entry name" value="Ribosomal protein S18"/>
    <property type="match status" value="1"/>
</dbReference>
<dbReference type="PANTHER" id="PTHR13479">
    <property type="entry name" value="30S RIBOSOMAL PROTEIN S18"/>
    <property type="match status" value="1"/>
</dbReference>
<dbReference type="GO" id="GO:0022627">
    <property type="term" value="C:cytosolic small ribosomal subunit"/>
    <property type="evidence" value="ECO:0007669"/>
    <property type="project" value="TreeGrafter"/>
</dbReference>
<gene>
    <name evidence="4" type="primary">rpsR</name>
    <name evidence="6" type="ORF">US42_C0005G0055</name>
</gene>
<evidence type="ECO:0000256" key="3">
    <source>
        <dbReference type="ARBA" id="ARBA00023274"/>
    </source>
</evidence>
<keyword evidence="2 4" id="KW-0689">Ribosomal protein</keyword>
<dbReference type="Proteomes" id="UP000034849">
    <property type="component" value="Unassembled WGS sequence"/>
</dbReference>
<dbReference type="InterPro" id="IPR001648">
    <property type="entry name" value="Ribosomal_bS18"/>
</dbReference>
<sequence>MMYNNNKENAKPIVRYCHYCVNKQTAVDYKDVQLLRRFVSSYLKIAPQRRSGLCALHQRKVANAIKQARVAGLMGFVSK</sequence>
<comment type="similarity">
    <text evidence="1 4 5">Belongs to the bacterial ribosomal protein bS18 family.</text>
</comment>
<dbReference type="STRING" id="1619046.US42_C0005G0055"/>
<accession>A0A0G0GNU1</accession>
<proteinExistence type="inferred from homology"/>
<dbReference type="GO" id="GO:0003735">
    <property type="term" value="F:structural constituent of ribosome"/>
    <property type="evidence" value="ECO:0007669"/>
    <property type="project" value="InterPro"/>
</dbReference>
<dbReference type="SUPFAM" id="SSF46911">
    <property type="entry name" value="Ribosomal protein S18"/>
    <property type="match status" value="1"/>
</dbReference>
<dbReference type="PANTHER" id="PTHR13479:SF40">
    <property type="entry name" value="SMALL RIBOSOMAL SUBUNIT PROTEIN BS18M"/>
    <property type="match status" value="1"/>
</dbReference>
<reference evidence="6 7" key="1">
    <citation type="journal article" date="2015" name="Nature">
        <title>rRNA introns, odd ribosomes, and small enigmatic genomes across a large radiation of phyla.</title>
        <authorList>
            <person name="Brown C.T."/>
            <person name="Hug L.A."/>
            <person name="Thomas B.C."/>
            <person name="Sharon I."/>
            <person name="Castelle C.J."/>
            <person name="Singh A."/>
            <person name="Wilkins M.J."/>
            <person name="Williams K.H."/>
            <person name="Banfield J.F."/>
        </authorList>
    </citation>
    <scope>NUCLEOTIDE SEQUENCE [LARGE SCALE GENOMIC DNA]</scope>
</reference>
<evidence type="ECO:0000313" key="6">
    <source>
        <dbReference type="EMBL" id="KKQ27830.1"/>
    </source>
</evidence>
<comment type="caution">
    <text evidence="6">The sequence shown here is derived from an EMBL/GenBank/DDBJ whole genome shotgun (WGS) entry which is preliminary data.</text>
</comment>
<evidence type="ECO:0000256" key="4">
    <source>
        <dbReference type="HAMAP-Rule" id="MF_00270"/>
    </source>
</evidence>
<organism evidence="6 7">
    <name type="scientific">Candidatus Magasanikbacteria bacterium GW2011_GWC2_37_14</name>
    <dbReference type="NCBI Taxonomy" id="1619046"/>
    <lineage>
        <taxon>Bacteria</taxon>
        <taxon>Candidatus Magasanikiibacteriota</taxon>
    </lineage>
</organism>
<keyword evidence="4" id="KW-0699">rRNA-binding</keyword>
<dbReference type="HAMAP" id="MF_00270">
    <property type="entry name" value="Ribosomal_bS18"/>
    <property type="match status" value="1"/>
</dbReference>
<dbReference type="GO" id="GO:0006412">
    <property type="term" value="P:translation"/>
    <property type="evidence" value="ECO:0007669"/>
    <property type="project" value="UniProtKB-UniRule"/>
</dbReference>
<name>A0A0G0GNU1_9BACT</name>
<dbReference type="InterPro" id="IPR036870">
    <property type="entry name" value="Ribosomal_bS18_sf"/>
</dbReference>
<evidence type="ECO:0000256" key="5">
    <source>
        <dbReference type="RuleBase" id="RU003910"/>
    </source>
</evidence>
<dbReference type="NCBIfam" id="TIGR00165">
    <property type="entry name" value="S18"/>
    <property type="match status" value="1"/>
</dbReference>
<keyword evidence="3 4" id="KW-0687">Ribonucleoprotein</keyword>
<comment type="function">
    <text evidence="4">Binds as a heterodimer with protein bS6 to the central domain of the 16S rRNA, where it helps stabilize the platform of the 30S subunit.</text>
</comment>
<evidence type="ECO:0000313" key="7">
    <source>
        <dbReference type="Proteomes" id="UP000034849"/>
    </source>
</evidence>
<keyword evidence="4" id="KW-0694">RNA-binding</keyword>
<protein>
    <recommendedName>
        <fullName evidence="4">Small ribosomal subunit protein bS18</fullName>
    </recommendedName>
</protein>
<dbReference type="EMBL" id="LBSX01000005">
    <property type="protein sequence ID" value="KKQ27830.1"/>
    <property type="molecule type" value="Genomic_DNA"/>
</dbReference>
<dbReference type="GO" id="GO:0070181">
    <property type="term" value="F:small ribosomal subunit rRNA binding"/>
    <property type="evidence" value="ECO:0007669"/>
    <property type="project" value="TreeGrafter"/>
</dbReference>
<dbReference type="AlphaFoldDB" id="A0A0G0GNU1"/>
<dbReference type="PRINTS" id="PR00974">
    <property type="entry name" value="RIBOSOMALS18"/>
</dbReference>